<sequence length="138" mass="15204">MELRVCESGSPGVWAWRWSWSWRLCLANGQDGHSNMTISTVTATRNPPPATTTDTTSTTPSILTEIASQTKEAEQLFAMQTECCKCANASKDYSSSVHEPKEEGREPKEQEQVVVWCGSSAWSVLREGDWIASDSSSV</sequence>
<dbReference type="EMBL" id="CH479192">
    <property type="protein sequence ID" value="EDW26544.1"/>
    <property type="molecule type" value="Genomic_DNA"/>
</dbReference>
<proteinExistence type="predicted"/>
<protein>
    <submittedName>
        <fullName evidence="1">GL12927</fullName>
    </submittedName>
</protein>
<reference evidence="1 2" key="1">
    <citation type="journal article" date="2007" name="Nature">
        <title>Evolution of genes and genomes on the Drosophila phylogeny.</title>
        <authorList>
            <consortium name="Drosophila 12 Genomes Consortium"/>
            <person name="Clark A.G."/>
            <person name="Eisen M.B."/>
            <person name="Smith D.R."/>
            <person name="Bergman C.M."/>
            <person name="Oliver B."/>
            <person name="Markow T.A."/>
            <person name="Kaufman T.C."/>
            <person name="Kellis M."/>
            <person name="Gelbart W."/>
            <person name="Iyer V.N."/>
            <person name="Pollard D.A."/>
            <person name="Sackton T.B."/>
            <person name="Larracuente A.M."/>
            <person name="Singh N.D."/>
            <person name="Abad J.P."/>
            <person name="Abt D.N."/>
            <person name="Adryan B."/>
            <person name="Aguade M."/>
            <person name="Akashi H."/>
            <person name="Anderson W.W."/>
            <person name="Aquadro C.F."/>
            <person name="Ardell D.H."/>
            <person name="Arguello R."/>
            <person name="Artieri C.G."/>
            <person name="Barbash D.A."/>
            <person name="Barker D."/>
            <person name="Barsanti P."/>
            <person name="Batterham P."/>
            <person name="Batzoglou S."/>
            <person name="Begun D."/>
            <person name="Bhutkar A."/>
            <person name="Blanco E."/>
            <person name="Bosak S.A."/>
            <person name="Bradley R.K."/>
            <person name="Brand A.D."/>
            <person name="Brent M.R."/>
            <person name="Brooks A.N."/>
            <person name="Brown R.H."/>
            <person name="Butlin R.K."/>
            <person name="Caggese C."/>
            <person name="Calvi B.R."/>
            <person name="Bernardo de Carvalho A."/>
            <person name="Caspi A."/>
            <person name="Castrezana S."/>
            <person name="Celniker S.E."/>
            <person name="Chang J.L."/>
            <person name="Chapple C."/>
            <person name="Chatterji S."/>
            <person name="Chinwalla A."/>
            <person name="Civetta A."/>
            <person name="Clifton S.W."/>
            <person name="Comeron J.M."/>
            <person name="Costello J.C."/>
            <person name="Coyne J.A."/>
            <person name="Daub J."/>
            <person name="David R.G."/>
            <person name="Delcher A.L."/>
            <person name="Delehaunty K."/>
            <person name="Do C.B."/>
            <person name="Ebling H."/>
            <person name="Edwards K."/>
            <person name="Eickbush T."/>
            <person name="Evans J.D."/>
            <person name="Filipski A."/>
            <person name="Findeiss S."/>
            <person name="Freyhult E."/>
            <person name="Fulton L."/>
            <person name="Fulton R."/>
            <person name="Garcia A.C."/>
            <person name="Gardiner A."/>
            <person name="Garfield D.A."/>
            <person name="Garvin B.E."/>
            <person name="Gibson G."/>
            <person name="Gilbert D."/>
            <person name="Gnerre S."/>
            <person name="Godfrey J."/>
            <person name="Good R."/>
            <person name="Gotea V."/>
            <person name="Gravely B."/>
            <person name="Greenberg A.J."/>
            <person name="Griffiths-Jones S."/>
            <person name="Gross S."/>
            <person name="Guigo R."/>
            <person name="Gustafson E.A."/>
            <person name="Haerty W."/>
            <person name="Hahn M.W."/>
            <person name="Halligan D.L."/>
            <person name="Halpern A.L."/>
            <person name="Halter G.M."/>
            <person name="Han M.V."/>
            <person name="Heger A."/>
            <person name="Hillier L."/>
            <person name="Hinrichs A.S."/>
            <person name="Holmes I."/>
            <person name="Hoskins R.A."/>
            <person name="Hubisz M.J."/>
            <person name="Hultmark D."/>
            <person name="Huntley M.A."/>
            <person name="Jaffe D.B."/>
            <person name="Jagadeeshan S."/>
            <person name="Jeck W.R."/>
            <person name="Johnson J."/>
            <person name="Jones C.D."/>
            <person name="Jordan W.C."/>
            <person name="Karpen G.H."/>
            <person name="Kataoka E."/>
            <person name="Keightley P.D."/>
            <person name="Kheradpour P."/>
            <person name="Kirkness E.F."/>
            <person name="Koerich L.B."/>
            <person name="Kristiansen K."/>
            <person name="Kudrna D."/>
            <person name="Kulathinal R.J."/>
            <person name="Kumar S."/>
            <person name="Kwok R."/>
            <person name="Lander E."/>
            <person name="Langley C.H."/>
            <person name="Lapoint R."/>
            <person name="Lazzaro B.P."/>
            <person name="Lee S.J."/>
            <person name="Levesque L."/>
            <person name="Li R."/>
            <person name="Lin C.F."/>
            <person name="Lin M.F."/>
            <person name="Lindblad-Toh K."/>
            <person name="Llopart A."/>
            <person name="Long M."/>
            <person name="Low L."/>
            <person name="Lozovsky E."/>
            <person name="Lu J."/>
            <person name="Luo M."/>
            <person name="Machado C.A."/>
            <person name="Makalowski W."/>
            <person name="Marzo M."/>
            <person name="Matsuda M."/>
            <person name="Matzkin L."/>
            <person name="McAllister B."/>
            <person name="McBride C.S."/>
            <person name="McKernan B."/>
            <person name="McKernan K."/>
            <person name="Mendez-Lago M."/>
            <person name="Minx P."/>
            <person name="Mollenhauer M.U."/>
            <person name="Montooth K."/>
            <person name="Mount S.M."/>
            <person name="Mu X."/>
            <person name="Myers E."/>
            <person name="Negre B."/>
            <person name="Newfeld S."/>
            <person name="Nielsen R."/>
            <person name="Noor M.A."/>
            <person name="O'Grady P."/>
            <person name="Pachter L."/>
            <person name="Papaceit M."/>
            <person name="Parisi M.J."/>
            <person name="Parisi M."/>
            <person name="Parts L."/>
            <person name="Pedersen J.S."/>
            <person name="Pesole G."/>
            <person name="Phillippy A.M."/>
            <person name="Ponting C.P."/>
            <person name="Pop M."/>
            <person name="Porcelli D."/>
            <person name="Powell J.R."/>
            <person name="Prohaska S."/>
            <person name="Pruitt K."/>
            <person name="Puig M."/>
            <person name="Quesneville H."/>
            <person name="Ram K.R."/>
            <person name="Rand D."/>
            <person name="Rasmussen M.D."/>
            <person name="Reed L.K."/>
            <person name="Reenan R."/>
            <person name="Reily A."/>
            <person name="Remington K.A."/>
            <person name="Rieger T.T."/>
            <person name="Ritchie M.G."/>
            <person name="Robin C."/>
            <person name="Rogers Y.H."/>
            <person name="Rohde C."/>
            <person name="Rozas J."/>
            <person name="Rubenfield M.J."/>
            <person name="Ruiz A."/>
            <person name="Russo S."/>
            <person name="Salzberg S.L."/>
            <person name="Sanchez-Gracia A."/>
            <person name="Saranga D.J."/>
            <person name="Sato H."/>
            <person name="Schaeffer S.W."/>
            <person name="Schatz M.C."/>
            <person name="Schlenke T."/>
            <person name="Schwartz R."/>
            <person name="Segarra C."/>
            <person name="Singh R.S."/>
            <person name="Sirot L."/>
            <person name="Sirota M."/>
            <person name="Sisneros N.B."/>
            <person name="Smith C.D."/>
            <person name="Smith T.F."/>
            <person name="Spieth J."/>
            <person name="Stage D.E."/>
            <person name="Stark A."/>
            <person name="Stephan W."/>
            <person name="Strausberg R.L."/>
            <person name="Strempel S."/>
            <person name="Sturgill D."/>
            <person name="Sutton G."/>
            <person name="Sutton G.G."/>
            <person name="Tao W."/>
            <person name="Teichmann S."/>
            <person name="Tobari Y.N."/>
            <person name="Tomimura Y."/>
            <person name="Tsolas J.M."/>
            <person name="Valente V.L."/>
            <person name="Venter E."/>
            <person name="Venter J.C."/>
            <person name="Vicario S."/>
            <person name="Vieira F.G."/>
            <person name="Vilella A.J."/>
            <person name="Villasante A."/>
            <person name="Walenz B."/>
            <person name="Wang J."/>
            <person name="Wasserman M."/>
            <person name="Watts T."/>
            <person name="Wilson D."/>
            <person name="Wilson R.K."/>
            <person name="Wing R.A."/>
            <person name="Wolfner M.F."/>
            <person name="Wong A."/>
            <person name="Wong G.K."/>
            <person name="Wu C.I."/>
            <person name="Wu G."/>
            <person name="Yamamoto D."/>
            <person name="Yang H.P."/>
            <person name="Yang S.P."/>
            <person name="Yorke J.A."/>
            <person name="Yoshida K."/>
            <person name="Zdobnov E."/>
            <person name="Zhang P."/>
            <person name="Zhang Y."/>
            <person name="Zimin A.V."/>
            <person name="Baldwin J."/>
            <person name="Abdouelleil A."/>
            <person name="Abdulkadir J."/>
            <person name="Abebe A."/>
            <person name="Abera B."/>
            <person name="Abreu J."/>
            <person name="Acer S.C."/>
            <person name="Aftuck L."/>
            <person name="Alexander A."/>
            <person name="An P."/>
            <person name="Anderson E."/>
            <person name="Anderson S."/>
            <person name="Arachi H."/>
            <person name="Azer M."/>
            <person name="Bachantsang P."/>
            <person name="Barry A."/>
            <person name="Bayul T."/>
            <person name="Berlin A."/>
            <person name="Bessette D."/>
            <person name="Bloom T."/>
            <person name="Blye J."/>
            <person name="Boguslavskiy L."/>
            <person name="Bonnet C."/>
            <person name="Boukhgalter B."/>
            <person name="Bourzgui I."/>
            <person name="Brown A."/>
            <person name="Cahill P."/>
            <person name="Channer S."/>
            <person name="Cheshatsang Y."/>
            <person name="Chuda L."/>
            <person name="Citroen M."/>
            <person name="Collymore A."/>
            <person name="Cooke P."/>
            <person name="Costello M."/>
            <person name="D'Aco K."/>
            <person name="Daza R."/>
            <person name="De Haan G."/>
            <person name="DeGray S."/>
            <person name="DeMaso C."/>
            <person name="Dhargay N."/>
            <person name="Dooley K."/>
            <person name="Dooley E."/>
            <person name="Doricent M."/>
            <person name="Dorje P."/>
            <person name="Dorjee K."/>
            <person name="Dupes A."/>
            <person name="Elong R."/>
            <person name="Falk J."/>
            <person name="Farina A."/>
            <person name="Faro S."/>
            <person name="Ferguson D."/>
            <person name="Fisher S."/>
            <person name="Foley C.D."/>
            <person name="Franke A."/>
            <person name="Friedrich D."/>
            <person name="Gadbois L."/>
            <person name="Gearin G."/>
            <person name="Gearin C.R."/>
            <person name="Giannoukos G."/>
            <person name="Goode T."/>
            <person name="Graham J."/>
            <person name="Grandbois E."/>
            <person name="Grewal S."/>
            <person name="Gyaltsen K."/>
            <person name="Hafez N."/>
            <person name="Hagos B."/>
            <person name="Hall J."/>
            <person name="Henson C."/>
            <person name="Hollinger A."/>
            <person name="Honan T."/>
            <person name="Huard M.D."/>
            <person name="Hughes L."/>
            <person name="Hurhula B."/>
            <person name="Husby M.E."/>
            <person name="Kamat A."/>
            <person name="Kanga B."/>
            <person name="Kashin S."/>
            <person name="Khazanovich D."/>
            <person name="Kisner P."/>
            <person name="Lance K."/>
            <person name="Lara M."/>
            <person name="Lee W."/>
            <person name="Lennon N."/>
            <person name="Letendre F."/>
            <person name="LeVine R."/>
            <person name="Lipovsky A."/>
            <person name="Liu X."/>
            <person name="Liu J."/>
            <person name="Liu S."/>
            <person name="Lokyitsang T."/>
            <person name="Lokyitsang Y."/>
            <person name="Lubonja R."/>
            <person name="Lui A."/>
            <person name="MacDonald P."/>
            <person name="Magnisalis V."/>
            <person name="Maru K."/>
            <person name="Matthews C."/>
            <person name="McCusker W."/>
            <person name="McDonough S."/>
            <person name="Mehta T."/>
            <person name="Meldrim J."/>
            <person name="Meneus L."/>
            <person name="Mihai O."/>
            <person name="Mihalev A."/>
            <person name="Mihova T."/>
            <person name="Mittelman R."/>
            <person name="Mlenga V."/>
            <person name="Montmayeur A."/>
            <person name="Mulrain L."/>
            <person name="Navidi A."/>
            <person name="Naylor J."/>
            <person name="Negash T."/>
            <person name="Nguyen T."/>
            <person name="Nguyen N."/>
            <person name="Nicol R."/>
            <person name="Norbu C."/>
            <person name="Norbu N."/>
            <person name="Novod N."/>
            <person name="O'Neill B."/>
            <person name="Osman S."/>
            <person name="Markiewicz E."/>
            <person name="Oyono O.L."/>
            <person name="Patti C."/>
            <person name="Phunkhang P."/>
            <person name="Pierre F."/>
            <person name="Priest M."/>
            <person name="Raghuraman S."/>
            <person name="Rege F."/>
            <person name="Reyes R."/>
            <person name="Rise C."/>
            <person name="Rogov P."/>
            <person name="Ross K."/>
            <person name="Ryan E."/>
            <person name="Settipalli S."/>
            <person name="Shea T."/>
            <person name="Sherpa N."/>
            <person name="Shi L."/>
            <person name="Shih D."/>
            <person name="Sparrow T."/>
            <person name="Spaulding J."/>
            <person name="Stalker J."/>
            <person name="Stange-Thomann N."/>
            <person name="Stavropoulos S."/>
            <person name="Stone C."/>
            <person name="Strader C."/>
            <person name="Tesfaye S."/>
            <person name="Thomson T."/>
            <person name="Thoulutsang Y."/>
            <person name="Thoulutsang D."/>
            <person name="Topham K."/>
            <person name="Topping I."/>
            <person name="Tsamla T."/>
            <person name="Vassiliev H."/>
            <person name="Vo A."/>
            <person name="Wangchuk T."/>
            <person name="Wangdi T."/>
            <person name="Weiand M."/>
            <person name="Wilkinson J."/>
            <person name="Wilson A."/>
            <person name="Yadav S."/>
            <person name="Young G."/>
            <person name="Yu Q."/>
            <person name="Zembek L."/>
            <person name="Zhong D."/>
            <person name="Zimmer A."/>
            <person name="Zwirko Z."/>
            <person name="Jaffe D.B."/>
            <person name="Alvarez P."/>
            <person name="Brockman W."/>
            <person name="Butler J."/>
            <person name="Chin C."/>
            <person name="Gnerre S."/>
            <person name="Grabherr M."/>
            <person name="Kleber M."/>
            <person name="Mauceli E."/>
            <person name="MacCallum I."/>
        </authorList>
    </citation>
    <scope>NUCLEOTIDE SEQUENCE [LARGE SCALE GENOMIC DNA]</scope>
    <source>
        <strain evidence="2">MSH-3 / Tucson 14011-0111.49</strain>
    </source>
</reference>
<dbReference type="HOGENOM" id="CLU_1857358_0_0_1"/>
<evidence type="ECO:0000313" key="1">
    <source>
        <dbReference type="EMBL" id="EDW26544.1"/>
    </source>
</evidence>
<gene>
    <name evidence="1" type="primary">Dper\GL12927</name>
    <name evidence="1" type="ORF">Dper_GL12927</name>
</gene>
<dbReference type="Proteomes" id="UP000008744">
    <property type="component" value="Unassembled WGS sequence"/>
</dbReference>
<dbReference type="AlphaFoldDB" id="B4GV07"/>
<evidence type="ECO:0000313" key="2">
    <source>
        <dbReference type="Proteomes" id="UP000008744"/>
    </source>
</evidence>
<organism evidence="2">
    <name type="scientific">Drosophila persimilis</name>
    <name type="common">Fruit fly</name>
    <dbReference type="NCBI Taxonomy" id="7234"/>
    <lineage>
        <taxon>Eukaryota</taxon>
        <taxon>Metazoa</taxon>
        <taxon>Ecdysozoa</taxon>
        <taxon>Arthropoda</taxon>
        <taxon>Hexapoda</taxon>
        <taxon>Insecta</taxon>
        <taxon>Pterygota</taxon>
        <taxon>Neoptera</taxon>
        <taxon>Endopterygota</taxon>
        <taxon>Diptera</taxon>
        <taxon>Brachycera</taxon>
        <taxon>Muscomorpha</taxon>
        <taxon>Ephydroidea</taxon>
        <taxon>Drosophilidae</taxon>
        <taxon>Drosophila</taxon>
        <taxon>Sophophora</taxon>
    </lineage>
</organism>
<accession>B4GV07</accession>
<name>B4GV07_DROPE</name>
<keyword evidence="2" id="KW-1185">Reference proteome</keyword>